<dbReference type="SUPFAM" id="SSF53822">
    <property type="entry name" value="Periplasmic binding protein-like I"/>
    <property type="match status" value="1"/>
</dbReference>
<dbReference type="Pfam" id="PF04348">
    <property type="entry name" value="LppC"/>
    <property type="match status" value="1"/>
</dbReference>
<keyword evidence="1" id="KW-0472">Membrane</keyword>
<feature type="chain" id="PRO_5045080574" evidence="2">
    <location>
        <begin position="24"/>
        <end position="481"/>
    </location>
</feature>
<evidence type="ECO:0000256" key="2">
    <source>
        <dbReference type="SAM" id="SignalP"/>
    </source>
</evidence>
<keyword evidence="2" id="KW-0732">Signal</keyword>
<proteinExistence type="predicted"/>
<evidence type="ECO:0000313" key="4">
    <source>
        <dbReference type="Proteomes" id="UP001054820"/>
    </source>
</evidence>
<reference evidence="3" key="1">
    <citation type="journal article" date="2022" name="Arch. Microbiol.">
        <title>Thiomicrorhabdus immobilis sp. nov., a mesophilic sulfur-oxidizing bacterium isolated from sediment of a brackish lake in northern Japan.</title>
        <authorList>
            <person name="Kojima H."/>
            <person name="Mochizuki J."/>
            <person name="Kanda M."/>
            <person name="Watanabe T."/>
            <person name="Fukui M."/>
        </authorList>
    </citation>
    <scope>NUCLEOTIDE SEQUENCE</scope>
    <source>
        <strain evidence="3">Am19</strain>
    </source>
</reference>
<dbReference type="Proteomes" id="UP001054820">
    <property type="component" value="Chromosome"/>
</dbReference>
<feature type="signal peptide" evidence="2">
    <location>
        <begin position="1"/>
        <end position="23"/>
    </location>
</feature>
<gene>
    <name evidence="3" type="ORF">THMIRHAM_07360</name>
</gene>
<dbReference type="PANTHER" id="PTHR38038:SF1">
    <property type="entry name" value="PENICILLIN-BINDING PROTEIN ACTIVATOR LPOA"/>
    <property type="match status" value="1"/>
</dbReference>
<dbReference type="InterPro" id="IPR007443">
    <property type="entry name" value="LpoA"/>
</dbReference>
<organism evidence="3 4">
    <name type="scientific">Thiomicrorhabdus immobilis</name>
    <dbReference type="NCBI Taxonomy" id="2791037"/>
    <lineage>
        <taxon>Bacteria</taxon>
        <taxon>Pseudomonadati</taxon>
        <taxon>Pseudomonadota</taxon>
        <taxon>Gammaproteobacteria</taxon>
        <taxon>Thiotrichales</taxon>
        <taxon>Piscirickettsiaceae</taxon>
        <taxon>Thiomicrorhabdus</taxon>
    </lineage>
</organism>
<accession>A0ABM7MC50</accession>
<evidence type="ECO:0000256" key="1">
    <source>
        <dbReference type="ARBA" id="ARBA00023136"/>
    </source>
</evidence>
<dbReference type="EMBL" id="AP024202">
    <property type="protein sequence ID" value="BCN92951.1"/>
    <property type="molecule type" value="Genomic_DNA"/>
</dbReference>
<evidence type="ECO:0000313" key="3">
    <source>
        <dbReference type="EMBL" id="BCN92951.1"/>
    </source>
</evidence>
<dbReference type="PANTHER" id="PTHR38038">
    <property type="entry name" value="PENICILLIN-BINDING PROTEIN ACTIVATOR LPOA"/>
    <property type="match status" value="1"/>
</dbReference>
<protein>
    <submittedName>
        <fullName evidence="3">Uncharacterized protein</fullName>
    </submittedName>
</protein>
<dbReference type="InterPro" id="IPR028082">
    <property type="entry name" value="Peripla_BP_I"/>
</dbReference>
<sequence length="481" mass="54940">MKKIHLALIGIALSLPMASFAYAEGEWDDFFRDSKPRSLLDVGKTKPYVENTPAKERHLQQAKRLDQEILILRAEMSKKNGDQKQVAQYLKELKKQYIIPAFQNRVAELEKYLASVPKPSLLSFFSFSKDIVFPMQDPQAVVAIVLPTSGRFQQVGLELQNTLQRGLKQAGFKGKLIALDSGLYSSAFEMWEVLKYYEPDFIFGPLQKERILQWQQLATGVSTLYFNEVGSLSSSEYSLSPSKQAGLEQVFQVLNQAQYQKILVLKNRDDVSEQLEQAFHQAWSQFNNPNDYHVQTIDKTVGQVIDDALHSQNSKERHQWLQTVLRQPLEFEPRARKDIEAVISFVPENQAIQIAPYLHFLSLNQTITHIWYPSKTPSQSYLSANRDAWVQTFAILPLFFSSEFLKNQTSTTSIEKNGLFHALGEVAIEIVKNPSESSKVDTLVESAFGTYVRDANGQFYLLPTVYWADNGVFERFTIQSE</sequence>
<keyword evidence="4" id="KW-1185">Reference proteome</keyword>
<dbReference type="Gene3D" id="3.40.50.2300">
    <property type="match status" value="2"/>
</dbReference>
<dbReference type="RefSeq" id="WP_237263711.1">
    <property type="nucleotide sequence ID" value="NZ_AP024202.1"/>
</dbReference>
<name>A0ABM7MC50_9GAMM</name>